<dbReference type="SUPFAM" id="SSF81383">
    <property type="entry name" value="F-box domain"/>
    <property type="match status" value="1"/>
</dbReference>
<evidence type="ECO:0000313" key="2">
    <source>
        <dbReference type="EMBL" id="KAI5062511.1"/>
    </source>
</evidence>
<dbReference type="PROSITE" id="PS50181">
    <property type="entry name" value="FBOX"/>
    <property type="match status" value="1"/>
</dbReference>
<dbReference type="EMBL" id="JABFUD020000022">
    <property type="protein sequence ID" value="KAI5062511.1"/>
    <property type="molecule type" value="Genomic_DNA"/>
</dbReference>
<dbReference type="InterPro" id="IPR001810">
    <property type="entry name" value="F-box_dom"/>
</dbReference>
<keyword evidence="3" id="KW-1185">Reference proteome</keyword>
<feature type="domain" description="F-box" evidence="1">
    <location>
        <begin position="12"/>
        <end position="59"/>
    </location>
</feature>
<dbReference type="Pfam" id="PF12937">
    <property type="entry name" value="F-box-like"/>
    <property type="match status" value="1"/>
</dbReference>
<reference evidence="2" key="1">
    <citation type="submission" date="2021-01" db="EMBL/GenBank/DDBJ databases">
        <title>Adiantum capillus-veneris genome.</title>
        <authorList>
            <person name="Fang Y."/>
            <person name="Liao Q."/>
        </authorList>
    </citation>
    <scope>NUCLEOTIDE SEQUENCE</scope>
    <source>
        <strain evidence="2">H3</strain>
        <tissue evidence="2">Leaf</tissue>
    </source>
</reference>
<dbReference type="AlphaFoldDB" id="A0A9D4U6L7"/>
<dbReference type="InterPro" id="IPR036047">
    <property type="entry name" value="F-box-like_dom_sf"/>
</dbReference>
<dbReference type="OrthoDB" id="1924875at2759"/>
<organism evidence="2 3">
    <name type="scientific">Adiantum capillus-veneris</name>
    <name type="common">Maidenhair fern</name>
    <dbReference type="NCBI Taxonomy" id="13818"/>
    <lineage>
        <taxon>Eukaryota</taxon>
        <taxon>Viridiplantae</taxon>
        <taxon>Streptophyta</taxon>
        <taxon>Embryophyta</taxon>
        <taxon>Tracheophyta</taxon>
        <taxon>Polypodiopsida</taxon>
        <taxon>Polypodiidae</taxon>
        <taxon>Polypodiales</taxon>
        <taxon>Pteridineae</taxon>
        <taxon>Pteridaceae</taxon>
        <taxon>Vittarioideae</taxon>
        <taxon>Adiantum</taxon>
    </lineage>
</organism>
<comment type="caution">
    <text evidence="2">The sequence shown here is derived from an EMBL/GenBank/DDBJ whole genome shotgun (WGS) entry which is preliminary data.</text>
</comment>
<accession>A0A9D4U6L7</accession>
<gene>
    <name evidence="2" type="ORF">GOP47_0023050</name>
</gene>
<evidence type="ECO:0000259" key="1">
    <source>
        <dbReference type="PROSITE" id="PS50181"/>
    </source>
</evidence>
<dbReference type="Gene3D" id="1.20.1280.50">
    <property type="match status" value="1"/>
</dbReference>
<sequence>MREAGGGGAGVALTLVDLTEDVLSCVLSFLRPGEVRACAGVCRRLREVCGQEGKVWAAMCQRRWGSLTSPSRWGHGRIPFTLLYATLTRWEHLIGFWRGVGNGFLALFDWAPDCIVGHKVVPAGLDSYAVRKIPFLWMALSDDGQVTCLLDPAFKTLGASYPRSDSCLKMQDEANSISSTSFTPDLKAMLELGMLLVDVHFVGYHHLVIEEVVQQSGCVSNELAEAATLAAFGSSHNLLELSPPACISGHYSNVPSPYSSSSDTEGYIGSPPGSFQHEMYQFLASKVISAGGERAARKQRRRGKERALSRGRTVLDPEHFVKVTHSSPTKARPLQGLWKGFFDSAGLDFVLVSYDDKEGIVCRKVQDLDGTTKGGSVLWTSESTPRAALPSCQAEEALYSGRRHTRPGCSVAQPREAIELAFDFCKEDFCKEVIGILCTSSCDFHSMFASSFQEGRIWRYANGTFGFGYCHSSAVVDFRALCSEGFLLDAID</sequence>
<protein>
    <recommendedName>
        <fullName evidence="1">F-box domain-containing protein</fullName>
    </recommendedName>
</protein>
<proteinExistence type="predicted"/>
<name>A0A9D4U6L7_ADICA</name>
<dbReference type="Proteomes" id="UP000886520">
    <property type="component" value="Chromosome 22"/>
</dbReference>
<evidence type="ECO:0000313" key="3">
    <source>
        <dbReference type="Proteomes" id="UP000886520"/>
    </source>
</evidence>